<dbReference type="AlphaFoldDB" id="A0A0A2M006"/>
<keyword evidence="2" id="KW-1185">Reference proteome</keyword>
<evidence type="ECO:0000313" key="2">
    <source>
        <dbReference type="Proteomes" id="UP000030152"/>
    </source>
</evidence>
<accession>A0A0A2M006</accession>
<sequence>MKEVEQIYHNDFGVAFHWKKDDEVLREKVQIIFKETGFYFTHQQIAEFADIIDETCRENSCGSCCHRAQCHKFLLKTPLNQIDLAVNKTELMQIKDLVEGTIFNINLLDYLGSVCRN</sequence>
<dbReference type="eggNOG" id="ENOG5033124">
    <property type="taxonomic scope" value="Bacteria"/>
</dbReference>
<dbReference type="EMBL" id="JRLX01000031">
    <property type="protein sequence ID" value="KGO84936.1"/>
    <property type="molecule type" value="Genomic_DNA"/>
</dbReference>
<dbReference type="RefSeq" id="WP_020215058.1">
    <property type="nucleotide sequence ID" value="NZ_JRLX01000031.1"/>
</dbReference>
<organism evidence="1 2">
    <name type="scientific">Flavobacterium rivuli WB 3.3-2 = DSM 21788</name>
    <dbReference type="NCBI Taxonomy" id="1121895"/>
    <lineage>
        <taxon>Bacteria</taxon>
        <taxon>Pseudomonadati</taxon>
        <taxon>Bacteroidota</taxon>
        <taxon>Flavobacteriia</taxon>
        <taxon>Flavobacteriales</taxon>
        <taxon>Flavobacteriaceae</taxon>
        <taxon>Flavobacterium</taxon>
    </lineage>
</organism>
<reference evidence="1 2" key="1">
    <citation type="submission" date="2013-09" db="EMBL/GenBank/DDBJ databases">
        <authorList>
            <person name="Zeng Z."/>
            <person name="Chen C."/>
        </authorList>
    </citation>
    <scope>NUCLEOTIDE SEQUENCE [LARGE SCALE GENOMIC DNA]</scope>
    <source>
        <strain evidence="1 2">WB 3.3-2</strain>
    </source>
</reference>
<dbReference type="OrthoDB" id="1354274at2"/>
<dbReference type="Proteomes" id="UP000030152">
    <property type="component" value="Unassembled WGS sequence"/>
</dbReference>
<dbReference type="STRING" id="1121895.GCA_000378485_03880"/>
<protein>
    <submittedName>
        <fullName evidence="1">Uncharacterized protein</fullName>
    </submittedName>
</protein>
<gene>
    <name evidence="1" type="ORF">Q765_19105</name>
</gene>
<name>A0A0A2M006_9FLAO</name>
<proteinExistence type="predicted"/>
<comment type="caution">
    <text evidence="1">The sequence shown here is derived from an EMBL/GenBank/DDBJ whole genome shotgun (WGS) entry which is preliminary data.</text>
</comment>
<evidence type="ECO:0000313" key="1">
    <source>
        <dbReference type="EMBL" id="KGO84936.1"/>
    </source>
</evidence>